<feature type="compositionally biased region" description="Low complexity" evidence="1">
    <location>
        <begin position="149"/>
        <end position="162"/>
    </location>
</feature>
<evidence type="ECO:0000256" key="1">
    <source>
        <dbReference type="SAM" id="MobiDB-lite"/>
    </source>
</evidence>
<feature type="compositionally biased region" description="Basic residues" evidence="1">
    <location>
        <begin position="163"/>
        <end position="177"/>
    </location>
</feature>
<reference evidence="2" key="1">
    <citation type="submission" date="2020-02" db="EMBL/GenBank/DDBJ databases">
        <authorList>
            <person name="Meier V. D."/>
        </authorList>
    </citation>
    <scope>NUCLEOTIDE SEQUENCE</scope>
    <source>
        <strain evidence="2">AVDCRST_MAG08</strain>
    </source>
</reference>
<organism evidence="2">
    <name type="scientific">uncultured Acetobacteraceae bacterium</name>
    <dbReference type="NCBI Taxonomy" id="169975"/>
    <lineage>
        <taxon>Bacteria</taxon>
        <taxon>Pseudomonadati</taxon>
        <taxon>Pseudomonadota</taxon>
        <taxon>Alphaproteobacteria</taxon>
        <taxon>Acetobacterales</taxon>
        <taxon>Acetobacteraceae</taxon>
        <taxon>environmental samples</taxon>
    </lineage>
</organism>
<name>A0A6J4IAZ1_9PROT</name>
<feature type="compositionally biased region" description="Basic residues" evidence="1">
    <location>
        <begin position="107"/>
        <end position="123"/>
    </location>
</feature>
<dbReference type="EMBL" id="CADCTG010000157">
    <property type="protein sequence ID" value="CAA9247083.1"/>
    <property type="molecule type" value="Genomic_DNA"/>
</dbReference>
<sequence>DRRRGVPAREHRGGPRAAGAGDRAPPRHRNHADLAGDGGVVGAGRRRAAVLGLRLARQRGGGAADPGPAGAGRRTTGAGLRRGVRPRRHRRRAGRGGVGGGGGDRPGRRRRHPLERGAQRRGRGGAGRGRGRPALPLGPGDRRRRLLRSADGPPHHALAAGLGRRRGGGLARRSRPRLRPERRPTTGGAGFRSGHEGAGRPRRARGDGVALVAAV</sequence>
<feature type="compositionally biased region" description="Low complexity" evidence="1">
    <location>
        <begin position="65"/>
        <end position="81"/>
    </location>
</feature>
<protein>
    <submittedName>
        <fullName evidence="2">Mlr4229 protein</fullName>
    </submittedName>
</protein>
<feature type="compositionally biased region" description="Basic residues" evidence="1">
    <location>
        <begin position="82"/>
        <end position="94"/>
    </location>
</feature>
<feature type="region of interest" description="Disordered" evidence="1">
    <location>
        <begin position="1"/>
        <end position="43"/>
    </location>
</feature>
<gene>
    <name evidence="2" type="ORF">AVDCRST_MAG08-1912</name>
</gene>
<feature type="non-terminal residue" evidence="2">
    <location>
        <position position="215"/>
    </location>
</feature>
<feature type="compositionally biased region" description="Gly residues" evidence="1">
    <location>
        <begin position="95"/>
        <end position="104"/>
    </location>
</feature>
<evidence type="ECO:0000313" key="2">
    <source>
        <dbReference type="EMBL" id="CAA9247083.1"/>
    </source>
</evidence>
<proteinExistence type="predicted"/>
<accession>A0A6J4IAZ1</accession>
<dbReference type="AlphaFoldDB" id="A0A6J4IAZ1"/>
<feature type="region of interest" description="Disordered" evidence="1">
    <location>
        <begin position="56"/>
        <end position="215"/>
    </location>
</feature>
<feature type="non-terminal residue" evidence="2">
    <location>
        <position position="1"/>
    </location>
</feature>